<gene>
    <name evidence="3" type="ORF">ACFP1K_27760</name>
</gene>
<evidence type="ECO:0000259" key="2">
    <source>
        <dbReference type="PROSITE" id="PS50937"/>
    </source>
</evidence>
<dbReference type="SUPFAM" id="SSF46955">
    <property type="entry name" value="Putative DNA-binding domain"/>
    <property type="match status" value="1"/>
</dbReference>
<proteinExistence type="predicted"/>
<dbReference type="EMBL" id="JBHSRF010000053">
    <property type="protein sequence ID" value="MFC6084987.1"/>
    <property type="molecule type" value="Genomic_DNA"/>
</dbReference>
<dbReference type="PANTHER" id="PTHR30204">
    <property type="entry name" value="REDOX-CYCLING DRUG-SENSING TRANSCRIPTIONAL ACTIVATOR SOXR"/>
    <property type="match status" value="1"/>
</dbReference>
<dbReference type="RefSeq" id="WP_380758642.1">
    <property type="nucleotide sequence ID" value="NZ_JBHSRF010000053.1"/>
</dbReference>
<dbReference type="InterPro" id="IPR047057">
    <property type="entry name" value="MerR_fam"/>
</dbReference>
<evidence type="ECO:0000256" key="1">
    <source>
        <dbReference type="ARBA" id="ARBA00023125"/>
    </source>
</evidence>
<organism evidence="3 4">
    <name type="scientific">Sphaerisporangium aureirubrum</name>
    <dbReference type="NCBI Taxonomy" id="1544736"/>
    <lineage>
        <taxon>Bacteria</taxon>
        <taxon>Bacillati</taxon>
        <taxon>Actinomycetota</taxon>
        <taxon>Actinomycetes</taxon>
        <taxon>Streptosporangiales</taxon>
        <taxon>Streptosporangiaceae</taxon>
        <taxon>Sphaerisporangium</taxon>
    </lineage>
</organism>
<accession>A0ABW1NRY1</accession>
<comment type="caution">
    <text evidence="3">The sequence shown here is derived from an EMBL/GenBank/DDBJ whole genome shotgun (WGS) entry which is preliminary data.</text>
</comment>
<dbReference type="SMART" id="SM00422">
    <property type="entry name" value="HTH_MERR"/>
    <property type="match status" value="1"/>
</dbReference>
<sequence>MDGDTLYSIGDLARRTGLPVKVIRFYSDRGIVPPTTRTPAGYRLYDRAAAARLDLVRTLRALGLGLPAIRGVVNQELTLPEVAATHAEALAVQIRLLRLQHAVLTAVARREAGPEEMDLMHRLARLSEQERRDLIAAFLDAAFTPRREFEGIRRTMTPELPADPTSAQLDAWVELAQLSQDPGFRTTMRHLADHFRPPVPREDFVAVPREDVHGIPREDIPAVPCAVAAARVRSSAPAIRRPTVAAVLDEVTPALSAGVDPASPEAAPVVAAFTAEHARTCGTEDGPALRRRLLTHLETANDPRRERYFRLLAVINDWLPPDSLTLALDWSIRALRAHPIPG</sequence>
<keyword evidence="4" id="KW-1185">Reference proteome</keyword>
<dbReference type="Pfam" id="PF13411">
    <property type="entry name" value="MerR_1"/>
    <property type="match status" value="1"/>
</dbReference>
<dbReference type="Gene3D" id="1.10.1660.10">
    <property type="match status" value="1"/>
</dbReference>
<dbReference type="InterPro" id="IPR009061">
    <property type="entry name" value="DNA-bd_dom_put_sf"/>
</dbReference>
<feature type="domain" description="HTH merR-type" evidence="2">
    <location>
        <begin position="6"/>
        <end position="75"/>
    </location>
</feature>
<reference evidence="4" key="1">
    <citation type="journal article" date="2019" name="Int. J. Syst. Evol. Microbiol.">
        <title>The Global Catalogue of Microorganisms (GCM) 10K type strain sequencing project: providing services to taxonomists for standard genome sequencing and annotation.</title>
        <authorList>
            <consortium name="The Broad Institute Genomics Platform"/>
            <consortium name="The Broad Institute Genome Sequencing Center for Infectious Disease"/>
            <person name="Wu L."/>
            <person name="Ma J."/>
        </authorList>
    </citation>
    <scope>NUCLEOTIDE SEQUENCE [LARGE SCALE GENOMIC DNA]</scope>
    <source>
        <strain evidence="4">JCM 30346</strain>
    </source>
</reference>
<dbReference type="PANTHER" id="PTHR30204:SF93">
    <property type="entry name" value="HTH MERR-TYPE DOMAIN-CONTAINING PROTEIN"/>
    <property type="match status" value="1"/>
</dbReference>
<name>A0ABW1NRY1_9ACTN</name>
<keyword evidence="1" id="KW-0238">DNA-binding</keyword>
<evidence type="ECO:0000313" key="3">
    <source>
        <dbReference type="EMBL" id="MFC6084987.1"/>
    </source>
</evidence>
<dbReference type="PROSITE" id="PS50937">
    <property type="entry name" value="HTH_MERR_2"/>
    <property type="match status" value="1"/>
</dbReference>
<dbReference type="Proteomes" id="UP001596137">
    <property type="component" value="Unassembled WGS sequence"/>
</dbReference>
<dbReference type="InterPro" id="IPR000551">
    <property type="entry name" value="MerR-type_HTH_dom"/>
</dbReference>
<dbReference type="PRINTS" id="PR00040">
    <property type="entry name" value="HTHMERR"/>
</dbReference>
<protein>
    <submittedName>
        <fullName evidence="3">MerR family transcriptional regulator</fullName>
    </submittedName>
</protein>
<dbReference type="CDD" id="cd00592">
    <property type="entry name" value="HTH_MerR-like"/>
    <property type="match status" value="1"/>
</dbReference>
<evidence type="ECO:0000313" key="4">
    <source>
        <dbReference type="Proteomes" id="UP001596137"/>
    </source>
</evidence>